<protein>
    <submittedName>
        <fullName evidence="3">Uncharacterized protein</fullName>
    </submittedName>
</protein>
<dbReference type="EMBL" id="CAXLJL010000098">
    <property type="protein sequence ID" value="CAL5131514.1"/>
    <property type="molecule type" value="Genomic_DNA"/>
</dbReference>
<feature type="chain" id="PRO_5043875688" evidence="2">
    <location>
        <begin position="20"/>
        <end position="113"/>
    </location>
</feature>
<feature type="signal peptide" evidence="2">
    <location>
        <begin position="1"/>
        <end position="19"/>
    </location>
</feature>
<proteinExistence type="predicted"/>
<dbReference type="Proteomes" id="UP001497525">
    <property type="component" value="Unassembled WGS sequence"/>
</dbReference>
<organism evidence="3 4">
    <name type="scientific">Calicophoron daubneyi</name>
    <name type="common">Rumen fluke</name>
    <name type="synonym">Paramphistomum daubneyi</name>
    <dbReference type="NCBI Taxonomy" id="300641"/>
    <lineage>
        <taxon>Eukaryota</taxon>
        <taxon>Metazoa</taxon>
        <taxon>Spiralia</taxon>
        <taxon>Lophotrochozoa</taxon>
        <taxon>Platyhelminthes</taxon>
        <taxon>Trematoda</taxon>
        <taxon>Digenea</taxon>
        <taxon>Plagiorchiida</taxon>
        <taxon>Pronocephalata</taxon>
        <taxon>Paramphistomoidea</taxon>
        <taxon>Paramphistomidae</taxon>
        <taxon>Calicophoron</taxon>
    </lineage>
</organism>
<accession>A0AAV2T2X3</accession>
<keyword evidence="2" id="KW-0732">Signal</keyword>
<evidence type="ECO:0000256" key="2">
    <source>
        <dbReference type="SAM" id="SignalP"/>
    </source>
</evidence>
<feature type="compositionally biased region" description="Acidic residues" evidence="1">
    <location>
        <begin position="102"/>
        <end position="113"/>
    </location>
</feature>
<dbReference type="AlphaFoldDB" id="A0AAV2T2X3"/>
<comment type="caution">
    <text evidence="3">The sequence shown here is derived from an EMBL/GenBank/DDBJ whole genome shotgun (WGS) entry which is preliminary data.</text>
</comment>
<feature type="compositionally biased region" description="Basic and acidic residues" evidence="1">
    <location>
        <begin position="52"/>
        <end position="72"/>
    </location>
</feature>
<reference evidence="3" key="1">
    <citation type="submission" date="2024-06" db="EMBL/GenBank/DDBJ databases">
        <authorList>
            <person name="Liu X."/>
            <person name="Lenzi L."/>
            <person name="Haldenby T S."/>
            <person name="Uol C."/>
        </authorList>
    </citation>
    <scope>NUCLEOTIDE SEQUENCE</scope>
</reference>
<feature type="region of interest" description="Disordered" evidence="1">
    <location>
        <begin position="17"/>
        <end position="113"/>
    </location>
</feature>
<name>A0AAV2T2X3_CALDB</name>
<evidence type="ECO:0000313" key="4">
    <source>
        <dbReference type="Proteomes" id="UP001497525"/>
    </source>
</evidence>
<evidence type="ECO:0000256" key="1">
    <source>
        <dbReference type="SAM" id="MobiDB-lite"/>
    </source>
</evidence>
<evidence type="ECO:0000313" key="3">
    <source>
        <dbReference type="EMBL" id="CAL5131514.1"/>
    </source>
</evidence>
<feature type="compositionally biased region" description="Acidic residues" evidence="1">
    <location>
        <begin position="28"/>
        <end position="51"/>
    </location>
</feature>
<gene>
    <name evidence="3" type="ORF">CDAUBV1_LOCUS3934</name>
</gene>
<sequence length="113" mass="12572">MSIFLCLCALNLITSAALGETPAKTVEEDSSPEIEEEEDDDDEDEEEEEEERWEKSANHMELEKSSVDDDYKATGYDDDDDVPLSGQESISREHGDEFASGEGEEDVDGDDSE</sequence>